<name>A0A9P6SW82_9FUNG</name>
<proteinExistence type="predicted"/>
<accession>A0A9P6SW82</accession>
<sequence>MLIRIFSLPPSGCTLNDVLDLANKHLEDARCADSPAKKLLLCGSAKMMIEDAESIVNKSVGGHTLNNDIANAYHKHGKLLEGLGRHKKARKSYHKAEKWGYLQVASYHFSPSQPVNSSASILGSFFPPILLSATPTIAAAVIQGHSEDITPSEAKDQIPSGNTTVAPLAIFVRDVAPPITTCDLPEAGAQITSTPQLAYCISLFHQSLEPKEGFESDWLTAIEGDPDEQRRLQSIAVDVIRAFVRDELKTSGAVFEAVSLAPVLQHDEFQKLLRVFVDGIDKSSLLETHLLEGLAYLMKNAPPCDVDSDDLVKILEILSTRLEKTHQQSTQHIYQLALTISSVLDSMVDSQVEGIECEQLHEPLSQYLKNLQQSSDPRLVYQAAYAYQALRHIPDDETILQTMLRRTGKIVKGISGVVSAVKAIDLDKFIDGLQHIQEGLKGAGEVISMVGDAYENVKTLAESGQDLLESLKEGLSFTRKSAWYPALRGLDALLQEGRVIEFERLIRGA</sequence>
<organism evidence="2 3">
    <name type="scientific">Entomortierella chlamydospora</name>
    <dbReference type="NCBI Taxonomy" id="101097"/>
    <lineage>
        <taxon>Eukaryota</taxon>
        <taxon>Fungi</taxon>
        <taxon>Fungi incertae sedis</taxon>
        <taxon>Mucoromycota</taxon>
        <taxon>Mortierellomycotina</taxon>
        <taxon>Mortierellomycetes</taxon>
        <taxon>Mortierellales</taxon>
        <taxon>Mortierellaceae</taxon>
        <taxon>Entomortierella</taxon>
    </lineage>
</organism>
<dbReference type="EMBL" id="JAAAID010002057">
    <property type="protein sequence ID" value="KAG0008071.1"/>
    <property type="molecule type" value="Genomic_DNA"/>
</dbReference>
<evidence type="ECO:0000259" key="1">
    <source>
        <dbReference type="Pfam" id="PF23948"/>
    </source>
</evidence>
<dbReference type="Pfam" id="PF23948">
    <property type="entry name" value="ARM_5"/>
    <property type="match status" value="1"/>
</dbReference>
<dbReference type="Proteomes" id="UP000703661">
    <property type="component" value="Unassembled WGS sequence"/>
</dbReference>
<dbReference type="SUPFAM" id="SSF48371">
    <property type="entry name" value="ARM repeat"/>
    <property type="match status" value="1"/>
</dbReference>
<keyword evidence="3" id="KW-1185">Reference proteome</keyword>
<dbReference type="InterPro" id="IPR056251">
    <property type="entry name" value="Arm_rpt_dom"/>
</dbReference>
<comment type="caution">
    <text evidence="2">The sequence shown here is derived from an EMBL/GenBank/DDBJ whole genome shotgun (WGS) entry which is preliminary data.</text>
</comment>
<feature type="domain" description="Arm-like repeat" evidence="1">
    <location>
        <begin position="223"/>
        <end position="507"/>
    </location>
</feature>
<feature type="non-terminal residue" evidence="2">
    <location>
        <position position="509"/>
    </location>
</feature>
<gene>
    <name evidence="2" type="ORF">BGZ80_003887</name>
</gene>
<reference evidence="2" key="1">
    <citation type="journal article" date="2020" name="Fungal Divers.">
        <title>Resolving the Mortierellaceae phylogeny through synthesis of multi-gene phylogenetics and phylogenomics.</title>
        <authorList>
            <person name="Vandepol N."/>
            <person name="Liber J."/>
            <person name="Desiro A."/>
            <person name="Na H."/>
            <person name="Kennedy M."/>
            <person name="Barry K."/>
            <person name="Grigoriev I.V."/>
            <person name="Miller A.N."/>
            <person name="O'Donnell K."/>
            <person name="Stajich J.E."/>
            <person name="Bonito G."/>
        </authorList>
    </citation>
    <scope>NUCLEOTIDE SEQUENCE</scope>
    <source>
        <strain evidence="2">NRRL 2769</strain>
    </source>
</reference>
<evidence type="ECO:0000313" key="3">
    <source>
        <dbReference type="Proteomes" id="UP000703661"/>
    </source>
</evidence>
<protein>
    <recommendedName>
        <fullName evidence="1">Arm-like repeat domain-containing protein</fullName>
    </recommendedName>
</protein>
<evidence type="ECO:0000313" key="2">
    <source>
        <dbReference type="EMBL" id="KAG0008071.1"/>
    </source>
</evidence>
<dbReference type="AlphaFoldDB" id="A0A9P6SW82"/>
<dbReference type="InterPro" id="IPR016024">
    <property type="entry name" value="ARM-type_fold"/>
</dbReference>